<sequence precursor="true">MIRFPVFVFVTAVVCSAGGVRAADFFLTIGGGYAPSGNQASLEKNVQLFQRVLESLPNQASATDSDSSQPVNHVFFADGTDPGEDLQVMDRASIPEANRLMAEFFGDDADLGLTYRNHQVPDVQGPAKPDAIRKWFDRTSTQMRDGDRLFVYVTAHGSASTNRKDVFDTTIALWDNTSIKMTEFTRLLDQLPTDIDVVAVMVQCYAGGFSRFCFVDGDPDKGLSPQRRVGFFATVHDRPAAGCTPDVDEANYVEYSTYFWAALQGVDRSGQAIDPPDYDKNGVITFDEAHAYTVLNAITIDLPVTTSGEFLSEHSRFANDKDKDELDLLSKDESYEQVLSLASPAQHAILQGLSQRLDLSGDDRIAKAIQETQPQRRRGRSRTRRPASPQRDLQRRISGQLLKRWPALANVLNPLAIELLTTRSEEFVQTIHAHPDYAKYVELKETSENTISAAEQKVLYERFLRVVENVVLAENLRRIGNIEQIAQYGGLIRGERGQL</sequence>
<dbReference type="Proteomes" id="UP000318538">
    <property type="component" value="Chromosome"/>
</dbReference>
<evidence type="ECO:0000313" key="4">
    <source>
        <dbReference type="Proteomes" id="UP000318538"/>
    </source>
</evidence>
<dbReference type="EMBL" id="CP036525">
    <property type="protein sequence ID" value="QDT04595.1"/>
    <property type="molecule type" value="Genomic_DNA"/>
</dbReference>
<dbReference type="AlphaFoldDB" id="A0A517NBT5"/>
<evidence type="ECO:0000313" key="3">
    <source>
        <dbReference type="EMBL" id="QDT04595.1"/>
    </source>
</evidence>
<organism evidence="3 4">
    <name type="scientific">Rubripirellula lacrimiformis</name>
    <dbReference type="NCBI Taxonomy" id="1930273"/>
    <lineage>
        <taxon>Bacteria</taxon>
        <taxon>Pseudomonadati</taxon>
        <taxon>Planctomycetota</taxon>
        <taxon>Planctomycetia</taxon>
        <taxon>Pirellulales</taxon>
        <taxon>Pirellulaceae</taxon>
        <taxon>Rubripirellula</taxon>
    </lineage>
</organism>
<evidence type="ECO:0008006" key="5">
    <source>
        <dbReference type="Google" id="ProtNLM"/>
    </source>
</evidence>
<feature type="chain" id="PRO_5022105383" description="Caspase domain protein" evidence="2">
    <location>
        <begin position="23"/>
        <end position="499"/>
    </location>
</feature>
<evidence type="ECO:0000256" key="1">
    <source>
        <dbReference type="SAM" id="MobiDB-lite"/>
    </source>
</evidence>
<proteinExistence type="predicted"/>
<feature type="signal peptide" evidence="2">
    <location>
        <begin position="1"/>
        <end position="22"/>
    </location>
</feature>
<dbReference type="RefSeq" id="WP_246146787.1">
    <property type="nucleotide sequence ID" value="NZ_CP036525.1"/>
</dbReference>
<evidence type="ECO:0000256" key="2">
    <source>
        <dbReference type="SAM" id="SignalP"/>
    </source>
</evidence>
<accession>A0A517NBT5</accession>
<keyword evidence="4" id="KW-1185">Reference proteome</keyword>
<dbReference type="Gene3D" id="3.40.50.1460">
    <property type="match status" value="1"/>
</dbReference>
<feature type="compositionally biased region" description="Basic residues" evidence="1">
    <location>
        <begin position="375"/>
        <end position="385"/>
    </location>
</feature>
<gene>
    <name evidence="3" type="ORF">K227x_29880</name>
</gene>
<protein>
    <recommendedName>
        <fullName evidence="5">Caspase domain protein</fullName>
    </recommendedName>
</protein>
<dbReference type="KEGG" id="rlc:K227x_29880"/>
<reference evidence="3 4" key="1">
    <citation type="submission" date="2019-02" db="EMBL/GenBank/DDBJ databases">
        <title>Deep-cultivation of Planctomycetes and their phenomic and genomic characterization uncovers novel biology.</title>
        <authorList>
            <person name="Wiegand S."/>
            <person name="Jogler M."/>
            <person name="Boedeker C."/>
            <person name="Pinto D."/>
            <person name="Vollmers J."/>
            <person name="Rivas-Marin E."/>
            <person name="Kohn T."/>
            <person name="Peeters S.H."/>
            <person name="Heuer A."/>
            <person name="Rast P."/>
            <person name="Oberbeckmann S."/>
            <person name="Bunk B."/>
            <person name="Jeske O."/>
            <person name="Meyerdierks A."/>
            <person name="Storesund J.E."/>
            <person name="Kallscheuer N."/>
            <person name="Luecker S."/>
            <person name="Lage O.M."/>
            <person name="Pohl T."/>
            <person name="Merkel B.J."/>
            <person name="Hornburger P."/>
            <person name="Mueller R.-W."/>
            <person name="Bruemmer F."/>
            <person name="Labrenz M."/>
            <person name="Spormann A.M."/>
            <person name="Op den Camp H."/>
            <person name="Overmann J."/>
            <person name="Amann R."/>
            <person name="Jetten M.S.M."/>
            <person name="Mascher T."/>
            <person name="Medema M.H."/>
            <person name="Devos D.P."/>
            <person name="Kaster A.-K."/>
            <person name="Ovreas L."/>
            <person name="Rohde M."/>
            <person name="Galperin M.Y."/>
            <person name="Jogler C."/>
        </authorList>
    </citation>
    <scope>NUCLEOTIDE SEQUENCE [LARGE SCALE GENOMIC DNA]</scope>
    <source>
        <strain evidence="3 4">K22_7</strain>
    </source>
</reference>
<feature type="region of interest" description="Disordered" evidence="1">
    <location>
        <begin position="369"/>
        <end position="393"/>
    </location>
</feature>
<keyword evidence="2" id="KW-0732">Signal</keyword>
<name>A0A517NBT5_9BACT</name>